<evidence type="ECO:0000313" key="8">
    <source>
        <dbReference type="Proteomes" id="UP000483293"/>
    </source>
</evidence>
<keyword evidence="2" id="KW-0479">Metal-binding</keyword>
<dbReference type="Proteomes" id="UP000483293">
    <property type="component" value="Unassembled WGS sequence"/>
</dbReference>
<proteinExistence type="predicted"/>
<evidence type="ECO:0000256" key="3">
    <source>
        <dbReference type="ARBA" id="ARBA00022801"/>
    </source>
</evidence>
<reference evidence="7 8" key="1">
    <citation type="submission" date="2019-10" db="EMBL/GenBank/DDBJ databases">
        <title>Bifidobacterium from non-human primates.</title>
        <authorList>
            <person name="Modesto M."/>
        </authorList>
    </citation>
    <scope>NUCLEOTIDE SEQUENCE [LARGE SCALE GENOMIC DNA]</scope>
    <source>
        <strain evidence="7 8">SMA15</strain>
    </source>
</reference>
<dbReference type="GO" id="GO:0004518">
    <property type="term" value="F:nuclease activity"/>
    <property type="evidence" value="ECO:0007669"/>
    <property type="project" value="UniProtKB-KW"/>
</dbReference>
<evidence type="ECO:0000313" key="7">
    <source>
        <dbReference type="EMBL" id="NEG54652.1"/>
    </source>
</evidence>
<evidence type="ECO:0000259" key="6">
    <source>
        <dbReference type="Pfam" id="PF26343"/>
    </source>
</evidence>
<keyword evidence="4" id="KW-0460">Magnesium</keyword>
<organism evidence="7 8">
    <name type="scientific">Bifidobacterium platyrrhinorum</name>
    <dbReference type="NCBI Taxonomy" id="2661628"/>
    <lineage>
        <taxon>Bacteria</taxon>
        <taxon>Bacillati</taxon>
        <taxon>Actinomycetota</taxon>
        <taxon>Actinomycetes</taxon>
        <taxon>Bifidobacteriales</taxon>
        <taxon>Bifidobacteriaceae</taxon>
        <taxon>Bifidobacterium</taxon>
    </lineage>
</organism>
<dbReference type="InterPro" id="IPR058652">
    <property type="entry name" value="VapC50_C"/>
</dbReference>
<dbReference type="InterPro" id="IPR002716">
    <property type="entry name" value="PIN_dom"/>
</dbReference>
<feature type="domain" description="PIN" evidence="5">
    <location>
        <begin position="38"/>
        <end position="142"/>
    </location>
</feature>
<dbReference type="Pfam" id="PF13470">
    <property type="entry name" value="PIN_3"/>
    <property type="match status" value="1"/>
</dbReference>
<evidence type="ECO:0000256" key="1">
    <source>
        <dbReference type="ARBA" id="ARBA00022722"/>
    </source>
</evidence>
<sequence>MGDHARGRQPRRIRRHRLLDLSGSLQLKREEFELVVAFLDANIFPHTWLTDVLLTFADHHLFDPEYSDDVFEEARRAFVDDLGKDSAWVDRYLSTIRNIKPYYLVSPIPELTGEVVLPDADDRHVAAAAYNGDADVIVTFNLKDFPANQLAKIGLSARHPDAFLTGVAEAYPERAVKAMTELVASKKHPPRTMQEELERLEHSGMPGFARIMRRLMSGQPA</sequence>
<evidence type="ECO:0000256" key="4">
    <source>
        <dbReference type="ARBA" id="ARBA00022842"/>
    </source>
</evidence>
<feature type="domain" description="VapC50 C-terminal" evidence="6">
    <location>
        <begin position="160"/>
        <end position="214"/>
    </location>
</feature>
<gene>
    <name evidence="7" type="ORF">GFD21_02405</name>
</gene>
<dbReference type="EMBL" id="WHZV01000001">
    <property type="protein sequence ID" value="NEG54652.1"/>
    <property type="molecule type" value="Genomic_DNA"/>
</dbReference>
<keyword evidence="8" id="KW-1185">Reference proteome</keyword>
<evidence type="ECO:0000256" key="2">
    <source>
        <dbReference type="ARBA" id="ARBA00022723"/>
    </source>
</evidence>
<keyword evidence="3" id="KW-0378">Hydrolase</keyword>
<dbReference type="GO" id="GO:0046872">
    <property type="term" value="F:metal ion binding"/>
    <property type="evidence" value="ECO:0007669"/>
    <property type="project" value="UniProtKB-KW"/>
</dbReference>
<evidence type="ECO:0000259" key="5">
    <source>
        <dbReference type="Pfam" id="PF13470"/>
    </source>
</evidence>
<keyword evidence="1" id="KW-0540">Nuclease</keyword>
<accession>A0A6L9ST15</accession>
<name>A0A6L9ST15_9BIFI</name>
<dbReference type="GO" id="GO:0016787">
    <property type="term" value="F:hydrolase activity"/>
    <property type="evidence" value="ECO:0007669"/>
    <property type="project" value="UniProtKB-KW"/>
</dbReference>
<dbReference type="Pfam" id="PF26343">
    <property type="entry name" value="VapC50_C"/>
    <property type="match status" value="1"/>
</dbReference>
<dbReference type="AlphaFoldDB" id="A0A6L9ST15"/>
<protein>
    <submittedName>
        <fullName evidence="7">PIN domain-containing protein</fullName>
    </submittedName>
</protein>
<comment type="caution">
    <text evidence="7">The sequence shown here is derived from an EMBL/GenBank/DDBJ whole genome shotgun (WGS) entry which is preliminary data.</text>
</comment>